<evidence type="ECO:0000256" key="5">
    <source>
        <dbReference type="ARBA" id="ARBA00022692"/>
    </source>
</evidence>
<comment type="subcellular location">
    <subcellularLocation>
        <location evidence="1 8">Cell membrane</location>
        <topology evidence="1 8">Multi-pass membrane protein</topology>
    </subcellularLocation>
</comment>
<feature type="non-terminal residue" evidence="10">
    <location>
        <position position="1"/>
    </location>
</feature>
<gene>
    <name evidence="10" type="ORF">U9M48_025491</name>
</gene>
<keyword evidence="11" id="KW-1185">Reference proteome</keyword>
<keyword evidence="4 8" id="KW-1003">Cell membrane</keyword>
<evidence type="ECO:0000256" key="7">
    <source>
        <dbReference type="ARBA" id="ARBA00023136"/>
    </source>
</evidence>
<dbReference type="PANTHER" id="PTHR32021">
    <property type="entry name" value="CASP-LIKE PROTEIN 5B3"/>
    <property type="match status" value="1"/>
</dbReference>
<sequence>AFGIAAGAQCLWSLSLVALNIYDLLVKRGSRSRKALFLLVFGDVIFGALINFGATCASAGITIVLDNDMKLCSAEFGCGRSEAAITMGFMSWFFVAPSLFLNFWALMSSLF</sequence>
<evidence type="ECO:0000256" key="3">
    <source>
        <dbReference type="ARBA" id="ARBA00011489"/>
    </source>
</evidence>
<comment type="similarity">
    <text evidence="2 8">Belongs to the Casparian strip membrane proteins (CASP) family.</text>
</comment>
<dbReference type="Proteomes" id="UP001341281">
    <property type="component" value="Chromosome 05"/>
</dbReference>
<protein>
    <recommendedName>
        <fullName evidence="8">CASP-like protein</fullName>
    </recommendedName>
</protein>
<feature type="transmembrane region" description="Helical" evidence="8">
    <location>
        <begin position="85"/>
        <end position="106"/>
    </location>
</feature>
<keyword evidence="5 8" id="KW-0812">Transmembrane</keyword>
<dbReference type="GO" id="GO:0005886">
    <property type="term" value="C:plasma membrane"/>
    <property type="evidence" value="ECO:0007669"/>
    <property type="project" value="UniProtKB-SubCell"/>
</dbReference>
<feature type="transmembrane region" description="Helical" evidence="8">
    <location>
        <begin position="6"/>
        <end position="25"/>
    </location>
</feature>
<comment type="subunit">
    <text evidence="3 8">Homodimer and heterodimers.</text>
</comment>
<keyword evidence="6 8" id="KW-1133">Transmembrane helix</keyword>
<evidence type="ECO:0000256" key="2">
    <source>
        <dbReference type="ARBA" id="ARBA00007651"/>
    </source>
</evidence>
<feature type="transmembrane region" description="Helical" evidence="8">
    <location>
        <begin position="37"/>
        <end position="65"/>
    </location>
</feature>
<evidence type="ECO:0000313" key="11">
    <source>
        <dbReference type="Proteomes" id="UP001341281"/>
    </source>
</evidence>
<dbReference type="PANTHER" id="PTHR32021:SF1">
    <property type="entry name" value="CASP-LIKE PROTEIN 5A1"/>
    <property type="match status" value="1"/>
</dbReference>
<dbReference type="EMBL" id="CP144749">
    <property type="protein sequence ID" value="WVZ77646.1"/>
    <property type="molecule type" value="Genomic_DNA"/>
</dbReference>
<accession>A0AAQ3WXZ8</accession>
<name>A0AAQ3WXZ8_PASNO</name>
<dbReference type="AlphaFoldDB" id="A0AAQ3WXZ8"/>
<proteinExistence type="inferred from homology"/>
<dbReference type="InterPro" id="IPR045009">
    <property type="entry name" value="CASPL-5"/>
</dbReference>
<evidence type="ECO:0000313" key="10">
    <source>
        <dbReference type="EMBL" id="WVZ77646.1"/>
    </source>
</evidence>
<dbReference type="Pfam" id="PF04535">
    <property type="entry name" value="CASP_dom"/>
    <property type="match status" value="1"/>
</dbReference>
<keyword evidence="7 8" id="KW-0472">Membrane</keyword>
<dbReference type="InterPro" id="IPR006702">
    <property type="entry name" value="CASP_dom"/>
</dbReference>
<evidence type="ECO:0000256" key="4">
    <source>
        <dbReference type="ARBA" id="ARBA00022475"/>
    </source>
</evidence>
<evidence type="ECO:0000259" key="9">
    <source>
        <dbReference type="Pfam" id="PF04535"/>
    </source>
</evidence>
<comment type="caution">
    <text evidence="8">Lacks conserved residue(s) required for the propagation of feature annotation.</text>
</comment>
<evidence type="ECO:0000256" key="6">
    <source>
        <dbReference type="ARBA" id="ARBA00022989"/>
    </source>
</evidence>
<evidence type="ECO:0000256" key="8">
    <source>
        <dbReference type="RuleBase" id="RU361233"/>
    </source>
</evidence>
<reference evidence="10 11" key="1">
    <citation type="submission" date="2024-02" db="EMBL/GenBank/DDBJ databases">
        <title>High-quality chromosome-scale genome assembly of Pensacola bahiagrass (Paspalum notatum Flugge var. saurae).</title>
        <authorList>
            <person name="Vega J.M."/>
            <person name="Podio M."/>
            <person name="Orjuela J."/>
            <person name="Siena L.A."/>
            <person name="Pessino S.C."/>
            <person name="Combes M.C."/>
            <person name="Mariac C."/>
            <person name="Albertini E."/>
            <person name="Pupilli F."/>
            <person name="Ortiz J.P.A."/>
            <person name="Leblanc O."/>
        </authorList>
    </citation>
    <scope>NUCLEOTIDE SEQUENCE [LARGE SCALE GENOMIC DNA]</scope>
    <source>
        <strain evidence="10">R1</strain>
        <tissue evidence="10">Leaf</tissue>
    </source>
</reference>
<feature type="domain" description="Casparian strip membrane protein" evidence="9">
    <location>
        <begin position="4"/>
        <end position="94"/>
    </location>
</feature>
<evidence type="ECO:0000256" key="1">
    <source>
        <dbReference type="ARBA" id="ARBA00004651"/>
    </source>
</evidence>
<organism evidence="10 11">
    <name type="scientific">Paspalum notatum var. saurae</name>
    <dbReference type="NCBI Taxonomy" id="547442"/>
    <lineage>
        <taxon>Eukaryota</taxon>
        <taxon>Viridiplantae</taxon>
        <taxon>Streptophyta</taxon>
        <taxon>Embryophyta</taxon>
        <taxon>Tracheophyta</taxon>
        <taxon>Spermatophyta</taxon>
        <taxon>Magnoliopsida</taxon>
        <taxon>Liliopsida</taxon>
        <taxon>Poales</taxon>
        <taxon>Poaceae</taxon>
        <taxon>PACMAD clade</taxon>
        <taxon>Panicoideae</taxon>
        <taxon>Andropogonodae</taxon>
        <taxon>Paspaleae</taxon>
        <taxon>Paspalinae</taxon>
        <taxon>Paspalum</taxon>
    </lineage>
</organism>